<dbReference type="InterPro" id="IPR009078">
    <property type="entry name" value="Ferritin-like_SF"/>
</dbReference>
<dbReference type="RefSeq" id="WP_190248241.1">
    <property type="nucleotide sequence ID" value="NZ_BMPI01000003.1"/>
</dbReference>
<organism evidence="1 2">
    <name type="scientific">Dactylosporangium sucinum</name>
    <dbReference type="NCBI Taxonomy" id="1424081"/>
    <lineage>
        <taxon>Bacteria</taxon>
        <taxon>Bacillati</taxon>
        <taxon>Actinomycetota</taxon>
        <taxon>Actinomycetes</taxon>
        <taxon>Micromonosporales</taxon>
        <taxon>Micromonosporaceae</taxon>
        <taxon>Dactylosporangium</taxon>
    </lineage>
</organism>
<dbReference type="InterPro" id="IPR047114">
    <property type="entry name" value="YciF"/>
</dbReference>
<evidence type="ECO:0000313" key="2">
    <source>
        <dbReference type="Proteomes" id="UP000642070"/>
    </source>
</evidence>
<dbReference type="Pfam" id="PF05974">
    <property type="entry name" value="DUF892"/>
    <property type="match status" value="1"/>
</dbReference>
<reference evidence="1" key="2">
    <citation type="submission" date="2020-09" db="EMBL/GenBank/DDBJ databases">
        <authorList>
            <person name="Sun Q."/>
            <person name="Ohkuma M."/>
        </authorList>
    </citation>
    <scope>NUCLEOTIDE SEQUENCE</scope>
    <source>
        <strain evidence="1">JCM 19831</strain>
    </source>
</reference>
<proteinExistence type="predicted"/>
<name>A0A917WJ32_9ACTN</name>
<accession>A0A917WJ32</accession>
<dbReference type="InterPro" id="IPR012347">
    <property type="entry name" value="Ferritin-like"/>
</dbReference>
<dbReference type="Proteomes" id="UP000642070">
    <property type="component" value="Unassembled WGS sequence"/>
</dbReference>
<reference evidence="1" key="1">
    <citation type="journal article" date="2014" name="Int. J. Syst. Evol. Microbiol.">
        <title>Complete genome sequence of Corynebacterium casei LMG S-19264T (=DSM 44701T), isolated from a smear-ripened cheese.</title>
        <authorList>
            <consortium name="US DOE Joint Genome Institute (JGI-PGF)"/>
            <person name="Walter F."/>
            <person name="Albersmeier A."/>
            <person name="Kalinowski J."/>
            <person name="Ruckert C."/>
        </authorList>
    </citation>
    <scope>NUCLEOTIDE SEQUENCE</scope>
    <source>
        <strain evidence="1">JCM 19831</strain>
    </source>
</reference>
<comment type="caution">
    <text evidence="1">The sequence shown here is derived from an EMBL/GenBank/DDBJ whole genome shotgun (WGS) entry which is preliminary data.</text>
</comment>
<gene>
    <name evidence="1" type="ORF">GCM10007977_007380</name>
</gene>
<dbReference type="PANTHER" id="PTHR30565">
    <property type="entry name" value="PROTEIN YCIF"/>
    <property type="match status" value="1"/>
</dbReference>
<keyword evidence="2" id="KW-1185">Reference proteome</keyword>
<evidence type="ECO:0008006" key="3">
    <source>
        <dbReference type="Google" id="ProtNLM"/>
    </source>
</evidence>
<dbReference type="InterPro" id="IPR010287">
    <property type="entry name" value="DUF892_YciF-like"/>
</dbReference>
<sequence length="164" mass="18251">MALDNPADLFLYELSGMYDAERKSNQMVGEILGHAEHSPLAQILRAQQQQGQQKIQNIETCFAMLEMEPMDVPCAAIDGMRAEFQAFSNQHPSTEALEIFTVDAETKLAHFGMAGYRGLIDKALLMGETQCAQILQTNMVQKQENAGTFERISHELGQRVAMSV</sequence>
<dbReference type="PANTHER" id="PTHR30565:SF9">
    <property type="entry name" value="PROTEIN YCIF"/>
    <property type="match status" value="1"/>
</dbReference>
<dbReference type="Gene3D" id="1.20.1260.10">
    <property type="match status" value="1"/>
</dbReference>
<evidence type="ECO:0000313" key="1">
    <source>
        <dbReference type="EMBL" id="GGM08795.1"/>
    </source>
</evidence>
<dbReference type="SUPFAM" id="SSF47240">
    <property type="entry name" value="Ferritin-like"/>
    <property type="match status" value="1"/>
</dbReference>
<dbReference type="EMBL" id="BMPI01000003">
    <property type="protein sequence ID" value="GGM08795.1"/>
    <property type="molecule type" value="Genomic_DNA"/>
</dbReference>
<dbReference type="AlphaFoldDB" id="A0A917WJ32"/>
<protein>
    <recommendedName>
        <fullName evidence="3">Ferritin-like metal-binding protein YciE</fullName>
    </recommendedName>
</protein>